<dbReference type="InterPro" id="IPR007263">
    <property type="entry name" value="DCC1-like"/>
</dbReference>
<dbReference type="PANTHER" id="PTHR34290">
    <property type="entry name" value="SI:CH73-390P7.2"/>
    <property type="match status" value="1"/>
</dbReference>
<name>A0A437JVT3_9BURK</name>
<dbReference type="AlphaFoldDB" id="A0A437JVT3"/>
<evidence type="ECO:0000313" key="2">
    <source>
        <dbReference type="Proteomes" id="UP000288178"/>
    </source>
</evidence>
<proteinExistence type="predicted"/>
<organism evidence="1 2">
    <name type="scientific">Rubrivivax albus</name>
    <dbReference type="NCBI Taxonomy" id="2499835"/>
    <lineage>
        <taxon>Bacteria</taxon>
        <taxon>Pseudomonadati</taxon>
        <taxon>Pseudomonadota</taxon>
        <taxon>Betaproteobacteria</taxon>
        <taxon>Burkholderiales</taxon>
        <taxon>Sphaerotilaceae</taxon>
        <taxon>Rubrivivax</taxon>
    </lineage>
</organism>
<reference evidence="1 2" key="1">
    <citation type="submission" date="2019-01" db="EMBL/GenBank/DDBJ databases">
        <authorList>
            <person name="Chen W.-M."/>
        </authorList>
    </citation>
    <scope>NUCLEOTIDE SEQUENCE [LARGE SCALE GENOMIC DNA]</scope>
    <source>
        <strain evidence="1 2">ICH-3</strain>
    </source>
</reference>
<comment type="caution">
    <text evidence="1">The sequence shown here is derived from an EMBL/GenBank/DDBJ whole genome shotgun (WGS) entry which is preliminary data.</text>
</comment>
<keyword evidence="2" id="KW-1185">Reference proteome</keyword>
<evidence type="ECO:0000313" key="1">
    <source>
        <dbReference type="EMBL" id="RVT51471.1"/>
    </source>
</evidence>
<gene>
    <name evidence="1" type="ORF">ENE75_11645</name>
</gene>
<dbReference type="PANTHER" id="PTHR34290:SF2">
    <property type="entry name" value="OS04G0668800 PROTEIN"/>
    <property type="match status" value="1"/>
</dbReference>
<accession>A0A437JVT3</accession>
<protein>
    <submittedName>
        <fullName evidence="1">DUF393 domain-containing protein</fullName>
    </submittedName>
</protein>
<dbReference type="EMBL" id="SACT01000003">
    <property type="protein sequence ID" value="RVT51471.1"/>
    <property type="molecule type" value="Genomic_DNA"/>
</dbReference>
<dbReference type="OrthoDB" id="5294764at2"/>
<sequence>MTDRCPPTAANADTLTVLYDGACPLCSREIAHYRALASQSDTPEALAFTDVSAPAAPLPPGQRRDDLLRRFHVQHADGRLLSGAAAFVALWARLPGWRWLAAVARVPGVTALMELAYRAFLPLRPTLQRWARRAANESASGDQPCPPPS</sequence>
<dbReference type="Proteomes" id="UP000288178">
    <property type="component" value="Unassembled WGS sequence"/>
</dbReference>
<dbReference type="GO" id="GO:0015035">
    <property type="term" value="F:protein-disulfide reductase activity"/>
    <property type="evidence" value="ECO:0007669"/>
    <property type="project" value="InterPro"/>
</dbReference>
<dbReference type="RefSeq" id="WP_128198472.1">
    <property type="nucleotide sequence ID" value="NZ_SACT01000003.1"/>
</dbReference>
<dbReference type="InterPro" id="IPR044691">
    <property type="entry name" value="DCC1_Trx"/>
</dbReference>
<dbReference type="Pfam" id="PF04134">
    <property type="entry name" value="DCC1-like"/>
    <property type="match status" value="1"/>
</dbReference>